<evidence type="ECO:0000256" key="1">
    <source>
        <dbReference type="SAM" id="SignalP"/>
    </source>
</evidence>
<feature type="chain" id="PRO_5046850910" evidence="1">
    <location>
        <begin position="33"/>
        <end position="349"/>
    </location>
</feature>
<gene>
    <name evidence="2" type="ORF">F2A26_13265</name>
</gene>
<dbReference type="Proteomes" id="UP000324870">
    <property type="component" value="Unassembled WGS sequence"/>
</dbReference>
<keyword evidence="3" id="KW-1185">Reference proteome</keyword>
<organism evidence="2 3">
    <name type="scientific">Alistipes finegoldii</name>
    <dbReference type="NCBI Taxonomy" id="214856"/>
    <lineage>
        <taxon>Bacteria</taxon>
        <taxon>Pseudomonadati</taxon>
        <taxon>Bacteroidota</taxon>
        <taxon>Bacteroidia</taxon>
        <taxon>Bacteroidales</taxon>
        <taxon>Rikenellaceae</taxon>
        <taxon>Alistipes</taxon>
    </lineage>
</organism>
<dbReference type="RefSeq" id="WP_130063932.1">
    <property type="nucleotide sequence ID" value="NZ_AP025581.1"/>
</dbReference>
<dbReference type="PROSITE" id="PS51257">
    <property type="entry name" value="PROKAR_LIPOPROTEIN"/>
    <property type="match status" value="1"/>
</dbReference>
<protein>
    <submittedName>
        <fullName evidence="2">Uncharacterized protein</fullName>
    </submittedName>
</protein>
<comment type="caution">
    <text evidence="2">The sequence shown here is derived from an EMBL/GenBank/DDBJ whole genome shotgun (WGS) entry which is preliminary data.</text>
</comment>
<name>A0ABQ6S0H2_9BACT</name>
<evidence type="ECO:0000313" key="3">
    <source>
        <dbReference type="Proteomes" id="UP000324870"/>
    </source>
</evidence>
<evidence type="ECO:0000313" key="2">
    <source>
        <dbReference type="EMBL" id="KAA3157921.1"/>
    </source>
</evidence>
<reference evidence="2 3" key="1">
    <citation type="journal article" date="2019" name="Nat. Med.">
        <title>A library of human gut bacterial isolates paired with longitudinal multiomics data enables mechanistic microbiome research.</title>
        <authorList>
            <person name="Poyet M."/>
            <person name="Groussin M."/>
            <person name="Gibbons S.M."/>
            <person name="Avila-Pacheco J."/>
            <person name="Jiang X."/>
            <person name="Kearney S.M."/>
            <person name="Perrotta A.R."/>
            <person name="Berdy B."/>
            <person name="Zhao S."/>
            <person name="Lieberman T.D."/>
            <person name="Swanson P.K."/>
            <person name="Smith M."/>
            <person name="Roesemann S."/>
            <person name="Alexander J.E."/>
            <person name="Rich S.A."/>
            <person name="Livny J."/>
            <person name="Vlamakis H."/>
            <person name="Clish C."/>
            <person name="Bullock K."/>
            <person name="Deik A."/>
            <person name="Scott J."/>
            <person name="Pierce K.A."/>
            <person name="Xavier R.J."/>
            <person name="Alm E.J."/>
        </authorList>
    </citation>
    <scope>NUCLEOTIDE SEQUENCE [LARGE SCALE GENOMIC DNA]</scope>
    <source>
        <strain evidence="2 3">BIOML-A1</strain>
    </source>
</reference>
<proteinExistence type="predicted"/>
<accession>A0ABQ6S0H2</accession>
<sequence length="349" mass="38936">MKNRKSYSRCPALLAVLTVCSTVLFLFSSCGSGNGKPSSVGSDDPADTYRGYLSEIRRLDHLTAKELAGHLKRWQTVKDSVFARLRRDTLGLPGSDACKVCEGIHDSLRIEFSRLALSGPRTYGELLMLKERLSPYAADEELRRAAETVRPFFASLDGHPACRDDRRQVLSTYRALLAESIRDGIHSRDDLTAYIAREDAVFRGFLTHLHELGSSDVADIACDTERCCSQVFLAAGRGEIAWRDAMLFLAMRTGRRLIQNAHTCIDDIRNRRVKTPQQACAYIWMLLQPYASMDGLCLALLSPQERERLDEIAAQTSAAFEALGSILQSTGDRQDELPGMLMEAFIHTL</sequence>
<keyword evidence="1" id="KW-0732">Signal</keyword>
<dbReference type="EMBL" id="VVND01000028">
    <property type="protein sequence ID" value="KAA3157921.1"/>
    <property type="molecule type" value="Genomic_DNA"/>
</dbReference>
<feature type="signal peptide" evidence="1">
    <location>
        <begin position="1"/>
        <end position="32"/>
    </location>
</feature>